<reference evidence="6 7" key="1">
    <citation type="journal article" date="2011" name="Stand. Genomic Sci.">
        <title>Complete genome sequence of Deinococcus maricopensis type strain (LB-34).</title>
        <authorList>
            <person name="Pukall R."/>
            <person name="Zeytun A."/>
            <person name="Lucas S."/>
            <person name="Lapidus A."/>
            <person name="Hammon N."/>
            <person name="Deshpande S."/>
            <person name="Nolan M."/>
            <person name="Cheng J.F."/>
            <person name="Pitluck S."/>
            <person name="Liolios K."/>
            <person name="Pagani I."/>
            <person name="Mikhailova N."/>
            <person name="Ivanova N."/>
            <person name="Mavromatis K."/>
            <person name="Pati A."/>
            <person name="Tapia R."/>
            <person name="Han C."/>
            <person name="Goodwin L."/>
            <person name="Chen A."/>
            <person name="Palaniappan K."/>
            <person name="Land M."/>
            <person name="Hauser L."/>
            <person name="Chang Y.J."/>
            <person name="Jeffries C.D."/>
            <person name="Brambilla E.M."/>
            <person name="Rohde M."/>
            <person name="Goker M."/>
            <person name="Detter J.C."/>
            <person name="Woyke T."/>
            <person name="Bristow J."/>
            <person name="Eisen J.A."/>
            <person name="Markowitz V."/>
            <person name="Hugenholtz P."/>
            <person name="Kyrpides N.C."/>
            <person name="Klenk H.P."/>
        </authorList>
    </citation>
    <scope>NUCLEOTIDE SEQUENCE [LARGE SCALE GENOMIC DNA]</scope>
    <source>
        <strain evidence="7">DSM 21211 / LMG 22137 / NRRL B-23946 / LB-34</strain>
    </source>
</reference>
<dbReference type="Pfam" id="PF05175">
    <property type="entry name" value="MTS"/>
    <property type="match status" value="1"/>
</dbReference>
<dbReference type="GO" id="GO:0003676">
    <property type="term" value="F:nucleic acid binding"/>
    <property type="evidence" value="ECO:0007669"/>
    <property type="project" value="InterPro"/>
</dbReference>
<organism evidence="6 7">
    <name type="scientific">Deinococcus maricopensis (strain DSM 21211 / LMG 22137 / NRRL B-23946 / LB-34)</name>
    <dbReference type="NCBI Taxonomy" id="709986"/>
    <lineage>
        <taxon>Bacteria</taxon>
        <taxon>Thermotogati</taxon>
        <taxon>Deinococcota</taxon>
        <taxon>Deinococci</taxon>
        <taxon>Deinococcales</taxon>
        <taxon>Deinococcaceae</taxon>
        <taxon>Deinococcus</taxon>
    </lineage>
</organism>
<evidence type="ECO:0000256" key="3">
    <source>
        <dbReference type="ARBA" id="ARBA00022603"/>
    </source>
</evidence>
<evidence type="ECO:0000313" key="6">
    <source>
        <dbReference type="EMBL" id="ADV67963.1"/>
    </source>
</evidence>
<gene>
    <name evidence="6" type="ordered locus">Deima_2325</name>
</gene>
<keyword evidence="3 6" id="KW-0489">Methyltransferase</keyword>
<dbReference type="HOGENOM" id="CLU_049581_3_0_0"/>
<keyword evidence="7" id="KW-1185">Reference proteome</keyword>
<dbReference type="eggNOG" id="COG2813">
    <property type="taxonomic scope" value="Bacteria"/>
</dbReference>
<proteinExistence type="predicted"/>
<name>E8UA74_DEIML</name>
<evidence type="ECO:0000256" key="2">
    <source>
        <dbReference type="ARBA" id="ARBA00022552"/>
    </source>
</evidence>
<dbReference type="InterPro" id="IPR002052">
    <property type="entry name" value="DNA_methylase_N6_adenine_CS"/>
</dbReference>
<sequence length="385" mass="39797">MLRRVDERLMRTALSWEAMTYFDVVRAGVPPRLSDVEVRTKAGVRGAPGVDDAQVLLVTTLLKRGVEGPLLDLTAMGGLTRAALGADVQVVEASRAALTVLAAQGFGAAAAVPGDDVGTCAQVSAVLAGDRGNAHAEALTAWAHASTAPGGTLYLAGDKDKGFERYFKRARAAFGAGEIIARDGGMRVAALTRTSQAVVPVPAPTTYEVNQLQISALPGVFSSAGLDFATQLLLGEAPEVLGRSLAGLDIADYGCGAGVIGAHAARAGAHVTMLDDDLSAVRSAQATLAANGLAGRALHSDVDSALDAETFDAVLSNPPFHVGRRVVLDVTAAFIASWGRRLRPGGVAVLVANDFLPYEPLLAAWGTVEELTRVRGFKVLAAQKA</sequence>
<reference evidence="7" key="2">
    <citation type="submission" date="2011-01" db="EMBL/GenBank/DDBJ databases">
        <title>The complete genome of Deinococcus maricopensis DSM 21211.</title>
        <authorList>
            <consortium name="US DOE Joint Genome Institute (JGI-PGF)"/>
            <person name="Lucas S."/>
            <person name="Copeland A."/>
            <person name="Lapidus A."/>
            <person name="Goodwin L."/>
            <person name="Pitluck S."/>
            <person name="Kyrpides N."/>
            <person name="Mavromatis K."/>
            <person name="Pagani I."/>
            <person name="Ivanova N."/>
            <person name="Ovchinnikova G."/>
            <person name="Zeytun A."/>
            <person name="Detter J.C."/>
            <person name="Han C."/>
            <person name="Land M."/>
            <person name="Hauser L."/>
            <person name="Markowitz V."/>
            <person name="Cheng J.-F."/>
            <person name="Hugenholtz P."/>
            <person name="Woyke T."/>
            <person name="Wu D."/>
            <person name="Pukall R."/>
            <person name="Gehrich-Schroeter G."/>
            <person name="Brambilla E."/>
            <person name="Klenk H.-P."/>
            <person name="Eisen J.A."/>
        </authorList>
    </citation>
    <scope>NUCLEOTIDE SEQUENCE [LARGE SCALE GENOMIC DNA]</scope>
    <source>
        <strain evidence="7">DSM 21211 / LMG 22137 / NRRL B-23946 / LB-34</strain>
    </source>
</reference>
<feature type="domain" description="Methyltransferase small" evidence="5">
    <location>
        <begin position="212"/>
        <end position="380"/>
    </location>
</feature>
<dbReference type="InterPro" id="IPR007848">
    <property type="entry name" value="Small_mtfrase_dom"/>
</dbReference>
<dbReference type="KEGG" id="dmr:Deima_2325"/>
<protein>
    <submittedName>
        <fullName evidence="6">Methyltransferase small</fullName>
    </submittedName>
</protein>
<evidence type="ECO:0000256" key="1">
    <source>
        <dbReference type="ARBA" id="ARBA00022490"/>
    </source>
</evidence>
<dbReference type="InterPro" id="IPR029063">
    <property type="entry name" value="SAM-dependent_MTases_sf"/>
</dbReference>
<dbReference type="STRING" id="709986.Deima_2325"/>
<dbReference type="EMBL" id="CP002454">
    <property type="protein sequence ID" value="ADV67963.1"/>
    <property type="molecule type" value="Genomic_DNA"/>
</dbReference>
<dbReference type="Proteomes" id="UP000008635">
    <property type="component" value="Chromosome"/>
</dbReference>
<evidence type="ECO:0000259" key="5">
    <source>
        <dbReference type="Pfam" id="PF05175"/>
    </source>
</evidence>
<dbReference type="PANTHER" id="PTHR47816:SF4">
    <property type="entry name" value="RIBOSOMAL RNA SMALL SUBUNIT METHYLTRANSFERASE C"/>
    <property type="match status" value="1"/>
</dbReference>
<accession>E8UA74</accession>
<dbReference type="AlphaFoldDB" id="E8UA74"/>
<dbReference type="InterPro" id="IPR046977">
    <property type="entry name" value="RsmC/RlmG"/>
</dbReference>
<dbReference type="GO" id="GO:0008757">
    <property type="term" value="F:S-adenosylmethionine-dependent methyltransferase activity"/>
    <property type="evidence" value="ECO:0007669"/>
    <property type="project" value="InterPro"/>
</dbReference>
<keyword evidence="2" id="KW-0698">rRNA processing</keyword>
<evidence type="ECO:0000313" key="7">
    <source>
        <dbReference type="Proteomes" id="UP000008635"/>
    </source>
</evidence>
<evidence type="ECO:0000256" key="4">
    <source>
        <dbReference type="ARBA" id="ARBA00022679"/>
    </source>
</evidence>
<dbReference type="SUPFAM" id="SSF53335">
    <property type="entry name" value="S-adenosyl-L-methionine-dependent methyltransferases"/>
    <property type="match status" value="1"/>
</dbReference>
<dbReference type="GO" id="GO:0006364">
    <property type="term" value="P:rRNA processing"/>
    <property type="evidence" value="ECO:0007669"/>
    <property type="project" value="UniProtKB-KW"/>
</dbReference>
<dbReference type="PANTHER" id="PTHR47816">
    <property type="entry name" value="RIBOSOMAL RNA SMALL SUBUNIT METHYLTRANSFERASE C"/>
    <property type="match status" value="1"/>
</dbReference>
<keyword evidence="1" id="KW-0963">Cytoplasm</keyword>
<dbReference type="GO" id="GO:0032259">
    <property type="term" value="P:methylation"/>
    <property type="evidence" value="ECO:0007669"/>
    <property type="project" value="UniProtKB-KW"/>
</dbReference>
<keyword evidence="4 6" id="KW-0808">Transferase</keyword>
<dbReference type="CDD" id="cd02440">
    <property type="entry name" value="AdoMet_MTases"/>
    <property type="match status" value="1"/>
</dbReference>
<dbReference type="PROSITE" id="PS00092">
    <property type="entry name" value="N6_MTASE"/>
    <property type="match status" value="1"/>
</dbReference>
<dbReference type="Gene3D" id="3.40.50.150">
    <property type="entry name" value="Vaccinia Virus protein VP39"/>
    <property type="match status" value="2"/>
</dbReference>
<dbReference type="GO" id="GO:0008170">
    <property type="term" value="F:N-methyltransferase activity"/>
    <property type="evidence" value="ECO:0007669"/>
    <property type="project" value="UniProtKB-ARBA"/>
</dbReference>